<feature type="binding site" evidence="5">
    <location>
        <position position="512"/>
    </location>
    <ligand>
        <name>Mg(2+)</name>
        <dbReference type="ChEBI" id="CHEBI:18420"/>
    </ligand>
</feature>
<reference evidence="9" key="1">
    <citation type="submission" date="2025-08" db="UniProtKB">
        <authorList>
            <consortium name="RefSeq"/>
        </authorList>
    </citation>
    <scope>IDENTIFICATION</scope>
</reference>
<organism evidence="8 9">
    <name type="scientific">Dioscorea cayennensis subsp. rotundata</name>
    <name type="common">White Guinea yam</name>
    <name type="synonym">Dioscorea rotundata</name>
    <dbReference type="NCBI Taxonomy" id="55577"/>
    <lineage>
        <taxon>Eukaryota</taxon>
        <taxon>Viridiplantae</taxon>
        <taxon>Streptophyta</taxon>
        <taxon>Embryophyta</taxon>
        <taxon>Tracheophyta</taxon>
        <taxon>Spermatophyta</taxon>
        <taxon>Magnoliopsida</taxon>
        <taxon>Liliopsida</taxon>
        <taxon>Dioscoreales</taxon>
        <taxon>Dioscoreaceae</taxon>
        <taxon>Dioscorea</taxon>
    </lineage>
</organism>
<dbReference type="InterPro" id="IPR001900">
    <property type="entry name" value="RNase_II/R"/>
</dbReference>
<dbReference type="EC" id="3.1.13.-" evidence="5"/>
<comment type="subcellular location">
    <subcellularLocation>
        <location evidence="5">Cytoplasm</location>
    </subcellularLocation>
    <subcellularLocation>
        <location evidence="5">Cytoplasm</location>
        <location evidence="5">P-body</location>
    </subcellularLocation>
</comment>
<comment type="similarity">
    <text evidence="5">Belongs to the RNR ribonuclease family. DIS3L2 subfamily.</text>
</comment>
<keyword evidence="5" id="KW-0464">Manganese</keyword>
<feature type="region of interest" description="Disordered" evidence="6">
    <location>
        <begin position="16"/>
        <end position="42"/>
    </location>
</feature>
<dbReference type="Proteomes" id="UP001515500">
    <property type="component" value="Chromosome 5"/>
</dbReference>
<dbReference type="PROSITE" id="PS01175">
    <property type="entry name" value="RIBONUCLEASE_II"/>
    <property type="match status" value="1"/>
</dbReference>
<keyword evidence="5" id="KW-0378">Hydrolase</keyword>
<keyword evidence="5" id="KW-0540">Nuclease</keyword>
<dbReference type="HAMAP" id="MF_03045">
    <property type="entry name" value="DIS3L2"/>
    <property type="match status" value="1"/>
</dbReference>
<evidence type="ECO:0000256" key="6">
    <source>
        <dbReference type="SAM" id="MobiDB-lite"/>
    </source>
</evidence>
<dbReference type="InterPro" id="IPR028591">
    <property type="entry name" value="DIS3L2"/>
</dbReference>
<dbReference type="Pfam" id="PF00773">
    <property type="entry name" value="RNB"/>
    <property type="match status" value="1"/>
</dbReference>
<evidence type="ECO:0000256" key="2">
    <source>
        <dbReference type="ARBA" id="ARBA00022723"/>
    </source>
</evidence>
<accession>A0AB40BEF4</accession>
<keyword evidence="5" id="KW-0269">Exonuclease</keyword>
<keyword evidence="8" id="KW-1185">Reference proteome</keyword>
<dbReference type="Gene3D" id="2.40.50.690">
    <property type="match status" value="1"/>
</dbReference>
<keyword evidence="2 5" id="KW-0479">Metal-binding</keyword>
<feature type="site" description="Important for catalytic activity" evidence="5">
    <location>
        <position position="511"/>
    </location>
</feature>
<evidence type="ECO:0000259" key="7">
    <source>
        <dbReference type="SMART" id="SM00955"/>
    </source>
</evidence>
<feature type="domain" description="RNB" evidence="7">
    <location>
        <begin position="491"/>
        <end position="844"/>
    </location>
</feature>
<dbReference type="InterPro" id="IPR022966">
    <property type="entry name" value="RNase_II/R_CS"/>
</dbReference>
<dbReference type="GeneID" id="120261271"/>
<evidence type="ECO:0000256" key="3">
    <source>
        <dbReference type="ARBA" id="ARBA00022842"/>
    </source>
</evidence>
<dbReference type="GO" id="GO:0003723">
    <property type="term" value="F:RNA binding"/>
    <property type="evidence" value="ECO:0007669"/>
    <property type="project" value="UniProtKB-KW"/>
</dbReference>
<dbReference type="AlphaFoldDB" id="A0AB40BEF4"/>
<comment type="function">
    <text evidence="5">3'-5'-exoribonuclease that specifically recognizes RNAs polyuridylated at their 3' end and mediates their degradation. Component of an exosome-independent RNA degradation pathway that mediates degradation of cytoplasmic mRNAs that have been deadenylated and subsequently uridylated at their 3'.</text>
</comment>
<dbReference type="Pfam" id="PF17849">
    <property type="entry name" value="OB_Dis3"/>
    <property type="match status" value="1"/>
</dbReference>
<dbReference type="InterPro" id="IPR041505">
    <property type="entry name" value="Dis3_CSD2"/>
</dbReference>
<evidence type="ECO:0000313" key="9">
    <source>
        <dbReference type="RefSeq" id="XP_039125024.1"/>
    </source>
</evidence>
<evidence type="ECO:0000313" key="8">
    <source>
        <dbReference type="Proteomes" id="UP001515500"/>
    </source>
</evidence>
<dbReference type="GO" id="GO:0000175">
    <property type="term" value="F:3'-5'-RNA exonuclease activity"/>
    <property type="evidence" value="ECO:0007669"/>
    <property type="project" value="UniProtKB-UniRule"/>
</dbReference>
<evidence type="ECO:0000256" key="1">
    <source>
        <dbReference type="ARBA" id="ARBA00022490"/>
    </source>
</evidence>
<dbReference type="Gene3D" id="2.40.50.700">
    <property type="match status" value="1"/>
</dbReference>
<dbReference type="GO" id="GO:1990074">
    <property type="term" value="P:polyuridylation-dependent mRNA catabolic process"/>
    <property type="evidence" value="ECO:0007669"/>
    <property type="project" value="UniProtKB-UniRule"/>
</dbReference>
<dbReference type="InterPro" id="IPR050180">
    <property type="entry name" value="RNR_Ribonuclease"/>
</dbReference>
<keyword evidence="3 5" id="KW-0460">Magnesium</keyword>
<comment type="cofactor">
    <cofactor evidence="5">
        <name>Mg(2+)</name>
        <dbReference type="ChEBI" id="CHEBI:18420"/>
    </cofactor>
    <cofactor evidence="5">
        <name>Mn(2+)</name>
        <dbReference type="ChEBI" id="CHEBI:29035"/>
    </cofactor>
</comment>
<dbReference type="RefSeq" id="XP_039125024.1">
    <property type="nucleotide sequence ID" value="XM_039269090.1"/>
</dbReference>
<feature type="compositionally biased region" description="Basic residues" evidence="6">
    <location>
        <begin position="27"/>
        <end position="39"/>
    </location>
</feature>
<feature type="binding site" evidence="5">
    <location>
        <position position="503"/>
    </location>
    <ligand>
        <name>Mg(2+)</name>
        <dbReference type="ChEBI" id="CHEBI:18420"/>
    </ligand>
</feature>
<dbReference type="PANTHER" id="PTHR23355:SF9">
    <property type="entry name" value="DIS3-LIKE EXONUCLEASE 2"/>
    <property type="match status" value="1"/>
</dbReference>
<dbReference type="PANTHER" id="PTHR23355">
    <property type="entry name" value="RIBONUCLEASE"/>
    <property type="match status" value="1"/>
</dbReference>
<evidence type="ECO:0000256" key="5">
    <source>
        <dbReference type="HAMAP-Rule" id="MF_03045"/>
    </source>
</evidence>
<dbReference type="SMART" id="SM00955">
    <property type="entry name" value="RNB"/>
    <property type="match status" value="1"/>
</dbReference>
<dbReference type="GO" id="GO:0000956">
    <property type="term" value="P:nuclear-transcribed mRNA catabolic process"/>
    <property type="evidence" value="ECO:0007669"/>
    <property type="project" value="UniProtKB-UniRule"/>
</dbReference>
<dbReference type="FunFam" id="2.40.50.690:FF:000007">
    <property type="entry name" value="DIS3-like exonuclease 2"/>
    <property type="match status" value="1"/>
</dbReference>
<name>A0AB40BEF4_DIOCR</name>
<gene>
    <name evidence="9" type="primary">LOC120261271</name>
</gene>
<sequence>MAEPVVAANGLVERLTTAASEEMEKDRKKKRRNNRRPKHCPSPYPGAACSSMDGVCGPAPEWVENGNVGGLNVYPVKGFNSLPVMHINSNSGIIRPPPGFPPPEVMKISRSCPLPAPSPHIKSLPKKMENKNCFSPYWSHDAVEDAIKKGQAFKATFRVNAHNRLEAYCTIEGLPIDVLINGAAAQNRAIEGDVVALMLDPVASWTRLKGSNLSGNYNSSYDSNKFSESKELAVHKFAIKENSNADCDFITSSNGTFPLDRGCNCHGDNNINLAVHCGPGAGVGHYDQRCNGHNISSFDGAEGSPAFQQDEVVRALERICAMAYSNPSKRPTGKIIGIIKKSARRRAIIGFLGAKQWLCKEVAHETQIHGQCSDNNRSSVEYMELFPNDFKFPKMVVKVSSLPNFIVERLKKGDATVGKELVAAQIDEWSEGSLSPQAQVLRILGDGGEVESQIAAIFFENSIHPATFSSELLDCIPDDPWSVPSKELQIRKDLRNICTFTIDPSSAVDLDDALSVEVVSNGIYRVGVHIADVAYLVTPGTALDAEAQLRSTSVYILQHKSPMLPFKLSEVCSLNPGVDRLALSITWDIDHSGEIIDRWIGRSVIQSCCKLSYEFVQDIIDGSLDVDKLDMTERSIPKLHGGLEWKDVVKSLRDLHEISTKLREIRFKDGALSLENAKLAFLFDEFGNPCGSYFNERKDSYTLVEEFMLLANISVAEVISRAFPDCALLRRHPEPNSRKLKDFEAFCNKHGFELETSSSRHLHLSLLKMKEKLKDDPILFEILINYASKPMQPAMYFCTGDSKGLEYDWAHYALSLPFYTHFTSPLRRYPDIIVQRTLCAALEADESYFKERRILVHSNEVDSNEKSGLSYGCSACLYFNKDAAESIEGQEVLKTAALKFKVPGTEVLGEIATYCNERKFASKRAEDASEKLCFWALLKKKEFVVSEARVLGLGPRFMSVYIPKFGMERRIYYDDVEGLSVEWLETTCTLVLDLLKIKSLLRKDSPGKLRCPVDVAMLIDPSEVFFPEDENVNQEGQNGVSSLHPGSQEKDRIEPSFFPLTLQHLSSLPVALHAVGGDDGPVDIGVRLYMCSYFSES</sequence>
<protein>
    <recommendedName>
        <fullName evidence="5">DIS3-like exonuclease 2</fullName>
        <ecNumber evidence="5">3.1.13.-</ecNumber>
    </recommendedName>
</protein>
<dbReference type="InterPro" id="IPR012340">
    <property type="entry name" value="NA-bd_OB-fold"/>
</dbReference>
<keyword evidence="4 5" id="KW-0694">RNA-binding</keyword>
<keyword evidence="1 5" id="KW-0963">Cytoplasm</keyword>
<dbReference type="GO" id="GO:0000932">
    <property type="term" value="C:P-body"/>
    <property type="evidence" value="ECO:0007669"/>
    <property type="project" value="UniProtKB-SubCell"/>
</dbReference>
<dbReference type="GO" id="GO:0046872">
    <property type="term" value="F:metal ion binding"/>
    <property type="evidence" value="ECO:0007669"/>
    <property type="project" value="UniProtKB-KW"/>
</dbReference>
<dbReference type="SUPFAM" id="SSF50249">
    <property type="entry name" value="Nucleic acid-binding proteins"/>
    <property type="match status" value="3"/>
</dbReference>
<proteinExistence type="inferred from homology"/>
<evidence type="ECO:0000256" key="4">
    <source>
        <dbReference type="ARBA" id="ARBA00022884"/>
    </source>
</evidence>